<dbReference type="Pfam" id="PF09994">
    <property type="entry name" value="T6SS_Tle1-like_cat"/>
    <property type="match status" value="1"/>
</dbReference>
<dbReference type="SUPFAM" id="SSF53474">
    <property type="entry name" value="alpha/beta-Hydrolases"/>
    <property type="match status" value="1"/>
</dbReference>
<feature type="domain" description="T6SS Phospholipase effector Tle1-like catalytic" evidence="1">
    <location>
        <begin position="5"/>
        <end position="271"/>
    </location>
</feature>
<dbReference type="PANTHER" id="PTHR33840:SF2">
    <property type="entry name" value="TLE1 PHOSPHOLIPASE DOMAIN-CONTAINING PROTEIN"/>
    <property type="match status" value="1"/>
</dbReference>
<keyword evidence="3" id="KW-1185">Reference proteome</keyword>
<dbReference type="Gene3D" id="3.40.50.1820">
    <property type="entry name" value="alpha/beta hydrolase"/>
    <property type="match status" value="1"/>
</dbReference>
<dbReference type="InterPro" id="IPR018712">
    <property type="entry name" value="Tle1-like_cat"/>
</dbReference>
<reference evidence="2 3" key="1">
    <citation type="submission" date="2018-08" db="EMBL/GenBank/DDBJ databases">
        <title>Lysobacter sp. zong2l5, whole genome shotgun sequence.</title>
        <authorList>
            <person name="Zhang X."/>
            <person name="Feng G."/>
            <person name="Zhu H."/>
        </authorList>
    </citation>
    <scope>NUCLEOTIDE SEQUENCE [LARGE SCALE GENOMIC DNA]</scope>
    <source>
        <strain evidence="3">zong2l5</strain>
    </source>
</reference>
<dbReference type="OrthoDB" id="4378831at2"/>
<name>A0A371JXI5_9GAMM</name>
<dbReference type="InterPro" id="IPR029058">
    <property type="entry name" value="AB_hydrolase_fold"/>
</dbReference>
<evidence type="ECO:0000313" key="2">
    <source>
        <dbReference type="EMBL" id="RDZ26317.1"/>
    </source>
</evidence>
<dbReference type="Proteomes" id="UP000264492">
    <property type="component" value="Unassembled WGS sequence"/>
</dbReference>
<dbReference type="EMBL" id="QTSU01000004">
    <property type="protein sequence ID" value="RDZ26317.1"/>
    <property type="molecule type" value="Genomic_DNA"/>
</dbReference>
<sequence length="381" mass="43679">MSAPRNIVVCLDGTNNSPAAARTNVQRLYRMIEKGPQQVAYYQPGVGTLEPIGVMGSLRRRALMLQDSASGWMLQRHVCAAYEFLSDVYRDGDRVYIFGFSRGAYSARVLAAMLNTVGLLHAGMHEMVAFAWRTYTRLPPFGAWRGGPARRQRAMSDYFRRMHGFRKSYSRTVPVHFLGLWDTVSSVGPPWLPRVYSHTASNRGVATVRHAVALDERRGKFVQNLWSATPHRHQDVRELWFAGSHGDVGGGYANGRRGELARIPLAWMLREAEAAGLRIEPQARKDAALPDLSDIEQWRRHAQAPAHDELRHWYWRLMEWLPIPHSTQDAEGEWTRRWRPHRSRPRIQRPGALVHESVYERMRLDENYRPANLREDAVPAS</sequence>
<accession>A0A371JXI5</accession>
<dbReference type="RefSeq" id="WP_115861687.1">
    <property type="nucleotide sequence ID" value="NZ_QTSU01000004.1"/>
</dbReference>
<proteinExistence type="predicted"/>
<comment type="caution">
    <text evidence="2">The sequence shown here is derived from an EMBL/GenBank/DDBJ whole genome shotgun (WGS) entry which is preliminary data.</text>
</comment>
<organism evidence="2 3">
    <name type="scientific">Lysobacter silvisoli</name>
    <dbReference type="NCBI Taxonomy" id="2293254"/>
    <lineage>
        <taxon>Bacteria</taxon>
        <taxon>Pseudomonadati</taxon>
        <taxon>Pseudomonadota</taxon>
        <taxon>Gammaproteobacteria</taxon>
        <taxon>Lysobacterales</taxon>
        <taxon>Lysobacteraceae</taxon>
        <taxon>Lysobacter</taxon>
    </lineage>
</organism>
<dbReference type="PANTHER" id="PTHR33840">
    <property type="match status" value="1"/>
</dbReference>
<gene>
    <name evidence="2" type="ORF">DX914_18825</name>
</gene>
<protein>
    <submittedName>
        <fullName evidence="2">DUF2235 domain-containing protein</fullName>
    </submittedName>
</protein>
<evidence type="ECO:0000313" key="3">
    <source>
        <dbReference type="Proteomes" id="UP000264492"/>
    </source>
</evidence>
<dbReference type="AlphaFoldDB" id="A0A371JXI5"/>
<evidence type="ECO:0000259" key="1">
    <source>
        <dbReference type="Pfam" id="PF09994"/>
    </source>
</evidence>